<sequence>MTKCNENMTPGYRKSGYLKVGRNVLKAFFGSDKEQRHLSQVLLCVQTFAYFRDGMVCLNEFTYTCHAGEWITSFSEIADLTGLCRKSVKKCLGRLEAGHFLQVRDLLNYKLISLTNYEQIVQVSNETNQPSSPSQSSGNEPEGDFFSQAMCFYQPTNTQEGGVN</sequence>
<dbReference type="EMBL" id="JACOOI010000024">
    <property type="protein sequence ID" value="MBC5644979.1"/>
    <property type="molecule type" value="Genomic_DNA"/>
</dbReference>
<gene>
    <name evidence="1" type="ORF">H8S77_19045</name>
</gene>
<evidence type="ECO:0000313" key="1">
    <source>
        <dbReference type="EMBL" id="MBC5644979.1"/>
    </source>
</evidence>
<keyword evidence="2" id="KW-1185">Reference proteome</keyword>
<organism evidence="1 2">
    <name type="scientific">Parabacteroides segnis</name>
    <dbReference type="NCBI Taxonomy" id="2763058"/>
    <lineage>
        <taxon>Bacteria</taxon>
        <taxon>Pseudomonadati</taxon>
        <taxon>Bacteroidota</taxon>
        <taxon>Bacteroidia</taxon>
        <taxon>Bacteroidales</taxon>
        <taxon>Tannerellaceae</taxon>
        <taxon>Parabacteroides</taxon>
    </lineage>
</organism>
<dbReference type="Proteomes" id="UP000644010">
    <property type="component" value="Unassembled WGS sequence"/>
</dbReference>
<accession>A0ABR7E7B5</accession>
<proteinExistence type="predicted"/>
<name>A0ABR7E7B5_9BACT</name>
<evidence type="ECO:0000313" key="2">
    <source>
        <dbReference type="Proteomes" id="UP000644010"/>
    </source>
</evidence>
<evidence type="ECO:0008006" key="3">
    <source>
        <dbReference type="Google" id="ProtNLM"/>
    </source>
</evidence>
<reference evidence="1 2" key="1">
    <citation type="submission" date="2020-08" db="EMBL/GenBank/DDBJ databases">
        <title>Genome public.</title>
        <authorList>
            <person name="Liu C."/>
            <person name="Sun Q."/>
        </authorList>
    </citation>
    <scope>NUCLEOTIDE SEQUENCE [LARGE SCALE GENOMIC DNA]</scope>
    <source>
        <strain evidence="1 2">BX2</strain>
    </source>
</reference>
<protein>
    <recommendedName>
        <fullName evidence="3">Helix-turn-helix domain-containing protein</fullName>
    </recommendedName>
</protein>
<dbReference type="RefSeq" id="WP_186960742.1">
    <property type="nucleotide sequence ID" value="NZ_JACOOI010000024.1"/>
</dbReference>
<comment type="caution">
    <text evidence="1">The sequence shown here is derived from an EMBL/GenBank/DDBJ whole genome shotgun (WGS) entry which is preliminary data.</text>
</comment>